<dbReference type="KEGG" id="csph:CSPHI_02960"/>
<sequence length="345" mass="35573">MSGATGAAAFDGARLADWLSGLAGATRGPVELTRLGAGQSNLTYRAVDAAGASVVVRRPPLGRLAASAHDVTREGRVMAALAGTAVPVPAILGIAEAGAVADAPVVAMAEVHGVALTSPWQAQAMTPAARAAAADGLVDAMVAIHRVDLGATGLAGLASHEPYAPRQLRRWSAQWERTRTREQPVVEELTARLAAAAPTRRRTVLVHGDLHLGNLVVGGADGRVLAVLDWELATLGDPLADVGTLLSYWPERDGLVLPGFAAALEEGFPDGAHLAARYLEATGEDPAALAYWHALGLWKVAIIAEGVLRRVRDMPANAAPAGAPTVELVDALIEHARAAADRAGL</sequence>
<dbReference type="CDD" id="cd05154">
    <property type="entry name" value="ACAD10_11_N-like"/>
    <property type="match status" value="1"/>
</dbReference>
<dbReference type="AlphaFoldDB" id="A0A1L7CWH4"/>
<keyword evidence="2" id="KW-0808">Transferase</keyword>
<dbReference type="Proteomes" id="UP000185469">
    <property type="component" value="Chromosome"/>
</dbReference>
<evidence type="ECO:0000313" key="2">
    <source>
        <dbReference type="EMBL" id="APT90203.1"/>
    </source>
</evidence>
<protein>
    <submittedName>
        <fullName evidence="2">Aminoglycoside phosphotransferase</fullName>
    </submittedName>
</protein>
<dbReference type="InterPro" id="IPR011009">
    <property type="entry name" value="Kinase-like_dom_sf"/>
</dbReference>
<organism evidence="2 3">
    <name type="scientific">Corynebacterium sphenisci DSM 44792</name>
    <dbReference type="NCBI Taxonomy" id="1437874"/>
    <lineage>
        <taxon>Bacteria</taxon>
        <taxon>Bacillati</taxon>
        <taxon>Actinomycetota</taxon>
        <taxon>Actinomycetes</taxon>
        <taxon>Mycobacteriales</taxon>
        <taxon>Corynebacteriaceae</taxon>
        <taxon>Corynebacterium</taxon>
    </lineage>
</organism>
<dbReference type="OrthoDB" id="3806873at2"/>
<accession>A0A1L7CWH4</accession>
<dbReference type="Gene3D" id="3.30.200.20">
    <property type="entry name" value="Phosphorylase Kinase, domain 1"/>
    <property type="match status" value="1"/>
</dbReference>
<feature type="domain" description="Aminoglycoside phosphotransferase" evidence="1">
    <location>
        <begin position="32"/>
        <end position="273"/>
    </location>
</feature>
<dbReference type="InterPro" id="IPR041726">
    <property type="entry name" value="ACAD10_11_N"/>
</dbReference>
<dbReference type="PANTHER" id="PTHR47829:SF1">
    <property type="entry name" value="HAD FAMILY PHOSPHATASE"/>
    <property type="match status" value="1"/>
</dbReference>
<name>A0A1L7CWH4_9CORY</name>
<evidence type="ECO:0000313" key="3">
    <source>
        <dbReference type="Proteomes" id="UP000185469"/>
    </source>
</evidence>
<dbReference type="EMBL" id="CP009248">
    <property type="protein sequence ID" value="APT90203.1"/>
    <property type="molecule type" value="Genomic_DNA"/>
</dbReference>
<dbReference type="Gene3D" id="3.90.1200.10">
    <property type="match status" value="1"/>
</dbReference>
<dbReference type="SUPFAM" id="SSF56112">
    <property type="entry name" value="Protein kinase-like (PK-like)"/>
    <property type="match status" value="1"/>
</dbReference>
<dbReference type="InterPro" id="IPR052898">
    <property type="entry name" value="ACAD10-like"/>
</dbReference>
<evidence type="ECO:0000259" key="1">
    <source>
        <dbReference type="Pfam" id="PF01636"/>
    </source>
</evidence>
<dbReference type="RefSeq" id="WP_075691426.1">
    <property type="nucleotide sequence ID" value="NZ_CP009248.1"/>
</dbReference>
<dbReference type="Pfam" id="PF01636">
    <property type="entry name" value="APH"/>
    <property type="match status" value="1"/>
</dbReference>
<dbReference type="InterPro" id="IPR002575">
    <property type="entry name" value="Aminoglycoside_PTrfase"/>
</dbReference>
<gene>
    <name evidence="2" type="ORF">CSPHI_02960</name>
</gene>
<keyword evidence="3" id="KW-1185">Reference proteome</keyword>
<dbReference type="STRING" id="1437874.CSPHI_02960"/>
<dbReference type="PANTHER" id="PTHR47829">
    <property type="entry name" value="HYDROLASE, PUTATIVE (AFU_ORTHOLOGUE AFUA_1G12880)-RELATED"/>
    <property type="match status" value="1"/>
</dbReference>
<dbReference type="GO" id="GO:0016740">
    <property type="term" value="F:transferase activity"/>
    <property type="evidence" value="ECO:0007669"/>
    <property type="project" value="UniProtKB-KW"/>
</dbReference>
<proteinExistence type="predicted"/>
<reference evidence="2 3" key="1">
    <citation type="submission" date="2014-08" db="EMBL/GenBank/DDBJ databases">
        <title>Complete genome sequence of Corynebacterium sphenisci CECT 5990(T) (=DSM 44792(T)), isolated from healthy wild penguins.</title>
        <authorList>
            <person name="Ruckert C."/>
            <person name="Albersmeier A."/>
            <person name="Winkler A."/>
            <person name="Kalinowski J."/>
        </authorList>
    </citation>
    <scope>NUCLEOTIDE SEQUENCE [LARGE SCALE GENOMIC DNA]</scope>
    <source>
        <strain evidence="2 3">DSM 44792</strain>
    </source>
</reference>